<gene>
    <name evidence="1" type="ORF">E5162_14550</name>
</gene>
<dbReference type="Proteomes" id="UP000305451">
    <property type="component" value="Unassembled WGS sequence"/>
</dbReference>
<accession>A0A4S2GYJ6</accession>
<organism evidence="1 2">
    <name type="scientific">Marinicauda pacifica</name>
    <dbReference type="NCBI Taxonomy" id="1133559"/>
    <lineage>
        <taxon>Bacteria</taxon>
        <taxon>Pseudomonadati</taxon>
        <taxon>Pseudomonadota</taxon>
        <taxon>Alphaproteobacteria</taxon>
        <taxon>Maricaulales</taxon>
        <taxon>Maricaulaceae</taxon>
        <taxon>Marinicauda</taxon>
    </lineage>
</organism>
<protein>
    <submittedName>
        <fullName evidence="1">Peptidase</fullName>
    </submittedName>
</protein>
<evidence type="ECO:0000313" key="1">
    <source>
        <dbReference type="EMBL" id="TGY88018.1"/>
    </source>
</evidence>
<name>A0A4S2GYJ6_9PROT</name>
<sequence length="101" mass="11062">YRMIRGLFDRLTEFEENIFYDVSGWTLPLAYDLDYAPRGGQFSANLVGDAATGAMAPAVPPRASYGYVFSWTDSLAPRALSSVLDAGLFARVATEPFEAQT</sequence>
<dbReference type="AlphaFoldDB" id="A0A4S2GYJ6"/>
<feature type="non-terminal residue" evidence="1">
    <location>
        <position position="1"/>
    </location>
</feature>
<keyword evidence="2" id="KW-1185">Reference proteome</keyword>
<evidence type="ECO:0000313" key="2">
    <source>
        <dbReference type="Proteomes" id="UP000305451"/>
    </source>
</evidence>
<comment type="caution">
    <text evidence="1">The sequence shown here is derived from an EMBL/GenBank/DDBJ whole genome shotgun (WGS) entry which is preliminary data.</text>
</comment>
<dbReference type="EMBL" id="SRXV01000101">
    <property type="protein sequence ID" value="TGY88018.1"/>
    <property type="molecule type" value="Genomic_DNA"/>
</dbReference>
<feature type="non-terminal residue" evidence="1">
    <location>
        <position position="101"/>
    </location>
</feature>
<proteinExistence type="predicted"/>
<reference evidence="1 2" key="1">
    <citation type="journal article" date="2013" name="Int. J. Syst. Evol. Microbiol.">
        <title>Marinicauda pacifica gen. nov., sp. nov., a prosthecate alphaproteobacterium of the family Hyphomonadaceae isolated from deep seawater.</title>
        <authorList>
            <person name="Zhang X.Y."/>
            <person name="Li G.W."/>
            <person name="Wang C.S."/>
            <person name="Zhang Y.J."/>
            <person name="Xu X.W."/>
            <person name="Li H."/>
            <person name="Liu A."/>
            <person name="Liu C."/>
            <person name="Xie B.B."/>
            <person name="Qin Q.L."/>
            <person name="Xu Z."/>
            <person name="Chen X.L."/>
            <person name="Zhou B.C."/>
            <person name="Zhang Y.Z."/>
        </authorList>
    </citation>
    <scope>NUCLEOTIDE SEQUENCE [LARGE SCALE GENOMIC DNA]</scope>
    <source>
        <strain evidence="1 2">P-1 km-3</strain>
    </source>
</reference>